<dbReference type="PANTHER" id="PTHR39420:SF1">
    <property type="entry name" value="HYDROLASE"/>
    <property type="match status" value="1"/>
</dbReference>
<dbReference type="STRING" id="285351.SAMN04488035_2009"/>
<dbReference type="PANTHER" id="PTHR39420">
    <property type="match status" value="1"/>
</dbReference>
<organism evidence="1 2">
    <name type="scientific">Flavimobilis marinus</name>
    <dbReference type="NCBI Taxonomy" id="285351"/>
    <lineage>
        <taxon>Bacteria</taxon>
        <taxon>Bacillati</taxon>
        <taxon>Actinomycetota</taxon>
        <taxon>Actinomycetes</taxon>
        <taxon>Micrococcales</taxon>
        <taxon>Jonesiaceae</taxon>
        <taxon>Flavimobilis</taxon>
    </lineage>
</organism>
<dbReference type="AlphaFoldDB" id="A0A1I2GX36"/>
<dbReference type="Proteomes" id="UP000198520">
    <property type="component" value="Unassembled WGS sequence"/>
</dbReference>
<proteinExistence type="predicted"/>
<name>A0A1I2GX36_9MICO</name>
<evidence type="ECO:0000313" key="1">
    <source>
        <dbReference type="EMBL" id="SFF21337.1"/>
    </source>
</evidence>
<dbReference type="InterPro" id="IPR018766">
    <property type="entry name" value="Zinicin_2"/>
</dbReference>
<dbReference type="InterPro" id="IPR022454">
    <property type="entry name" value="CHP03883_F420-assoc"/>
</dbReference>
<accession>A0A1I2GX36</accession>
<dbReference type="InterPro" id="IPR042271">
    <property type="entry name" value="Zinicin_2_N"/>
</dbReference>
<dbReference type="SUPFAM" id="SSF55486">
    <property type="entry name" value="Metalloproteases ('zincins'), catalytic domain"/>
    <property type="match status" value="1"/>
</dbReference>
<evidence type="ECO:0000313" key="2">
    <source>
        <dbReference type="Proteomes" id="UP000198520"/>
    </source>
</evidence>
<protein>
    <submittedName>
        <fullName evidence="1">Putative hydrolase/uncharacterized protein, coenzyme F420 biosynthesis associated</fullName>
    </submittedName>
</protein>
<keyword evidence="1" id="KW-0378">Hydrolase</keyword>
<gene>
    <name evidence="1" type="ORF">SAMN04488035_2009</name>
</gene>
<dbReference type="Pfam" id="PF10103">
    <property type="entry name" value="Zincin_2"/>
    <property type="match status" value="1"/>
</dbReference>
<dbReference type="GO" id="GO:0016787">
    <property type="term" value="F:hydrolase activity"/>
    <property type="evidence" value="ECO:0007669"/>
    <property type="project" value="UniProtKB-KW"/>
</dbReference>
<dbReference type="NCBIfam" id="TIGR03624">
    <property type="entry name" value="putative hydrolase"/>
    <property type="match status" value="1"/>
</dbReference>
<dbReference type="RefSeq" id="WP_093378598.1">
    <property type="nucleotide sequence ID" value="NZ_BNAN01000003.1"/>
</dbReference>
<dbReference type="OrthoDB" id="142939at2"/>
<reference evidence="2" key="1">
    <citation type="submission" date="2016-10" db="EMBL/GenBank/DDBJ databases">
        <authorList>
            <person name="Varghese N."/>
            <person name="Submissions S."/>
        </authorList>
    </citation>
    <scope>NUCLEOTIDE SEQUENCE [LARGE SCALE GENOMIC DNA]</scope>
    <source>
        <strain evidence="2">DSM 19083</strain>
    </source>
</reference>
<dbReference type="EMBL" id="FONZ01000003">
    <property type="protein sequence ID" value="SFF21337.1"/>
    <property type="molecule type" value="Genomic_DNA"/>
</dbReference>
<dbReference type="Gene3D" id="1.20.150.30">
    <property type="entry name" value="Zincin-like metallopeptidase, N-terminal domain"/>
    <property type="match status" value="1"/>
</dbReference>
<keyword evidence="2" id="KW-1185">Reference proteome</keyword>
<sequence>MSGGGTASLTDAVDWPLAARAGAVLAPAGPTAGAAELREHVEALRASAHRAVPHVADVTRMRFADGAGPARVLVVDRAGWVRANARSMQTLLRSVPAGHVARGPATSDDDDPVAAVVGGLEIGGTLAMLSTKVLGQLEPFGDEPTLLLVAPNVLRVQRQLGLDADDFRLWVCLHEQTHALQFGAAPWLVDHLRSRVGALLGEVAGTAAAVGEGSALARTRAAADLVRRFVRQPAGTPLAERLLTPDQREQMAQVAAVMSLLEGHADVMMDVVGPKVVPSVRAIRKAFDARRATPRGTDLVLRKVLGMDAKIAQYVDGAAFVRGVRRRAGTTALNVVWDGPQNLPTPREISDPAAWLRRVHG</sequence>
<dbReference type="NCBIfam" id="TIGR03883">
    <property type="entry name" value="DUF2342_F420"/>
    <property type="match status" value="1"/>
</dbReference>